<gene>
    <name evidence="8" type="ORF">PROFUN_15049</name>
</gene>
<dbReference type="Pfam" id="PF05193">
    <property type="entry name" value="Peptidase_M16_C"/>
    <property type="match status" value="1"/>
</dbReference>
<dbReference type="EMBL" id="MDYQ01000318">
    <property type="protein sequence ID" value="PRP76530.1"/>
    <property type="molecule type" value="Genomic_DNA"/>
</dbReference>
<dbReference type="AlphaFoldDB" id="A0A2P6MXU0"/>
<dbReference type="Pfam" id="PF00675">
    <property type="entry name" value="Peptidase_M16"/>
    <property type="match status" value="1"/>
</dbReference>
<proteinExistence type="inferred from homology"/>
<organism evidence="8 9">
    <name type="scientific">Planoprotostelium fungivorum</name>
    <dbReference type="NCBI Taxonomy" id="1890364"/>
    <lineage>
        <taxon>Eukaryota</taxon>
        <taxon>Amoebozoa</taxon>
        <taxon>Evosea</taxon>
        <taxon>Variosea</taxon>
        <taxon>Cavosteliida</taxon>
        <taxon>Cavosteliaceae</taxon>
        <taxon>Planoprotostelium</taxon>
    </lineage>
</organism>
<comment type="function">
    <text evidence="1">Substrate recognition and binding subunit of the essential mitochondrial processing protease (MPP), which cleaves the mitochondrial sequence off newly imported precursors proteins.</text>
</comment>
<feature type="domain" description="Peptidase M16 C-terminal" evidence="7">
    <location>
        <begin position="267"/>
        <end position="471"/>
    </location>
</feature>
<dbReference type="Gene3D" id="3.30.830.10">
    <property type="entry name" value="Metalloenzyme, LuxS/M16 peptidase-like"/>
    <property type="match status" value="2"/>
</dbReference>
<dbReference type="GO" id="GO:0006508">
    <property type="term" value="P:proteolysis"/>
    <property type="evidence" value="ECO:0007669"/>
    <property type="project" value="InterPro"/>
</dbReference>
<dbReference type="GO" id="GO:0046872">
    <property type="term" value="F:metal ion binding"/>
    <property type="evidence" value="ECO:0007669"/>
    <property type="project" value="InterPro"/>
</dbReference>
<evidence type="ECO:0000256" key="2">
    <source>
        <dbReference type="ARBA" id="ARBA00007261"/>
    </source>
</evidence>
<dbReference type="OrthoDB" id="10251424at2759"/>
<comment type="similarity">
    <text evidence="2 5">Belongs to the peptidase M16 family.</text>
</comment>
<dbReference type="PANTHER" id="PTHR11851">
    <property type="entry name" value="METALLOPROTEASE"/>
    <property type="match status" value="1"/>
</dbReference>
<evidence type="ECO:0000259" key="7">
    <source>
        <dbReference type="Pfam" id="PF05193"/>
    </source>
</evidence>
<dbReference type="STRING" id="1890364.A0A2P6MXU0"/>
<dbReference type="InterPro" id="IPR007863">
    <property type="entry name" value="Peptidase_M16_C"/>
</dbReference>
<dbReference type="InterPro" id="IPR001431">
    <property type="entry name" value="Pept_M16_Zn_BS"/>
</dbReference>
<evidence type="ECO:0000256" key="3">
    <source>
        <dbReference type="ARBA" id="ARBA00030006"/>
    </source>
</evidence>
<keyword evidence="9" id="KW-1185">Reference proteome</keyword>
<comment type="caution">
    <text evidence="8">The sequence shown here is derived from an EMBL/GenBank/DDBJ whole genome shotgun (WGS) entry which is preliminary data.</text>
</comment>
<feature type="domain" description="Peptidase M16 N-terminal" evidence="6">
    <location>
        <begin position="112"/>
        <end position="258"/>
    </location>
</feature>
<sequence length="563" mass="63529">MHRLSQFFKQTSAREHSCIPRRFISEAPLKSKKFDPKLPPFQSSTISRSIDYINGQKVEVQKIDGTPRNKQERPVGYDLKVPLPGFEEKPEEKKRVGEKWPTVITRLNNGMRVVTQNIPSPSCAVSLFVDAGAQYETDANHGVTHLLERMSFQSTKNMESKRLVEELENLGGNITTTTQRDMVNYSCESLPENVPRMIELLSDITVRPAFADDEIEEQKEGIKMESEDMKRNKDIQPYISDIIHSVAYNNQPLGRALSTEPELVDQLNSQVVREYHSKLYVPPRFVLAVAGYDHDQVVELSQRHFNVPYAPSVVSNVTSKWTGGIWIRRQDDLIEEMEEDQMDEAVDGSRRIQDIMSNLVLAFETKGTAAEETFPLAVLLSLFGGGGSFSAGGPGKGMYSRLYRNVLNGYGFVDSVQSFTSGFAETGMLGIHATCRMRDNNLDHLQQTIVHEMLDVVKRIDSEEFTRAQNQAKSGILMALESRNIVADDMGRQILIYNKRYSAEEIVNSIDRLTVTDVQDTLARIMSSRPAMVLAGSEAELKQCAMLNDVEHHIKQHIRPTVL</sequence>
<dbReference type="InParanoid" id="A0A2P6MXU0"/>
<dbReference type="SUPFAM" id="SSF63411">
    <property type="entry name" value="LuxS/MPP-like metallohydrolase"/>
    <property type="match status" value="2"/>
</dbReference>
<dbReference type="InterPro" id="IPR011249">
    <property type="entry name" value="Metalloenz_LuxS/M16"/>
</dbReference>
<evidence type="ECO:0000256" key="1">
    <source>
        <dbReference type="ARBA" id="ARBA00002123"/>
    </source>
</evidence>
<dbReference type="GO" id="GO:0005739">
    <property type="term" value="C:mitochondrion"/>
    <property type="evidence" value="ECO:0007669"/>
    <property type="project" value="TreeGrafter"/>
</dbReference>
<dbReference type="FunCoup" id="A0A2P6MXU0">
    <property type="interactions" value="343"/>
</dbReference>
<evidence type="ECO:0000313" key="8">
    <source>
        <dbReference type="EMBL" id="PRP76530.1"/>
    </source>
</evidence>
<name>A0A2P6MXU0_9EUKA</name>
<dbReference type="PROSITE" id="PS00143">
    <property type="entry name" value="INSULINASE"/>
    <property type="match status" value="1"/>
</dbReference>
<reference evidence="8 9" key="1">
    <citation type="journal article" date="2018" name="Genome Biol. Evol.">
        <title>Multiple Roots of Fruiting Body Formation in Amoebozoa.</title>
        <authorList>
            <person name="Hillmann F."/>
            <person name="Forbes G."/>
            <person name="Novohradska S."/>
            <person name="Ferling I."/>
            <person name="Riege K."/>
            <person name="Groth M."/>
            <person name="Westermann M."/>
            <person name="Marz M."/>
            <person name="Spaller T."/>
            <person name="Winckler T."/>
            <person name="Schaap P."/>
            <person name="Glockner G."/>
        </authorList>
    </citation>
    <scope>NUCLEOTIDE SEQUENCE [LARGE SCALE GENOMIC DNA]</scope>
    <source>
        <strain evidence="8 9">Jena</strain>
    </source>
</reference>
<accession>A0A2P6MXU0</accession>
<evidence type="ECO:0000256" key="4">
    <source>
        <dbReference type="ARBA" id="ARBA00032315"/>
    </source>
</evidence>
<protein>
    <recommendedName>
        <fullName evidence="3">Alpha-MPP</fullName>
    </recommendedName>
    <alternativeName>
        <fullName evidence="4">Inactive zinc metalloprotease alpha</fullName>
    </alternativeName>
</protein>
<dbReference type="InterPro" id="IPR011765">
    <property type="entry name" value="Pept_M16_N"/>
</dbReference>
<dbReference type="PANTHER" id="PTHR11851:SF49">
    <property type="entry name" value="MITOCHONDRIAL-PROCESSING PEPTIDASE SUBUNIT ALPHA"/>
    <property type="match status" value="1"/>
</dbReference>
<dbReference type="GO" id="GO:0004222">
    <property type="term" value="F:metalloendopeptidase activity"/>
    <property type="evidence" value="ECO:0007669"/>
    <property type="project" value="InterPro"/>
</dbReference>
<evidence type="ECO:0000256" key="5">
    <source>
        <dbReference type="RuleBase" id="RU004447"/>
    </source>
</evidence>
<evidence type="ECO:0000313" key="9">
    <source>
        <dbReference type="Proteomes" id="UP000241769"/>
    </source>
</evidence>
<dbReference type="Proteomes" id="UP000241769">
    <property type="component" value="Unassembled WGS sequence"/>
</dbReference>
<dbReference type="InterPro" id="IPR050361">
    <property type="entry name" value="MPP/UQCRC_Complex"/>
</dbReference>
<evidence type="ECO:0000259" key="6">
    <source>
        <dbReference type="Pfam" id="PF00675"/>
    </source>
</evidence>